<dbReference type="InParanoid" id="A0A409WKB0"/>
<reference evidence="3 4" key="1">
    <citation type="journal article" date="2018" name="Evol. Lett.">
        <title>Horizontal gene cluster transfer increased hallucinogenic mushroom diversity.</title>
        <authorList>
            <person name="Reynolds H.T."/>
            <person name="Vijayakumar V."/>
            <person name="Gluck-Thaler E."/>
            <person name="Korotkin H.B."/>
            <person name="Matheny P.B."/>
            <person name="Slot J.C."/>
        </authorList>
    </citation>
    <scope>NUCLEOTIDE SEQUENCE [LARGE SCALE GENOMIC DNA]</scope>
    <source>
        <strain evidence="3 4">SRW20</strain>
    </source>
</reference>
<evidence type="ECO:0000256" key="1">
    <source>
        <dbReference type="ARBA" id="ARBA00022801"/>
    </source>
</evidence>
<dbReference type="AlphaFoldDB" id="A0A409WKB0"/>
<dbReference type="InterPro" id="IPR000560">
    <property type="entry name" value="His_Pase_clade-2"/>
</dbReference>
<dbReference type="OrthoDB" id="6509975at2759"/>
<dbReference type="CDD" id="cd07061">
    <property type="entry name" value="HP_HAP_like"/>
    <property type="match status" value="1"/>
</dbReference>
<evidence type="ECO:0000256" key="2">
    <source>
        <dbReference type="SAM" id="SignalP"/>
    </source>
</evidence>
<dbReference type="GO" id="GO:0003993">
    <property type="term" value="F:acid phosphatase activity"/>
    <property type="evidence" value="ECO:0007669"/>
    <property type="project" value="TreeGrafter"/>
</dbReference>
<dbReference type="Proteomes" id="UP000284706">
    <property type="component" value="Unassembled WGS sequence"/>
</dbReference>
<dbReference type="InterPro" id="IPR029033">
    <property type="entry name" value="His_PPase_superfam"/>
</dbReference>
<evidence type="ECO:0000313" key="4">
    <source>
        <dbReference type="Proteomes" id="UP000284706"/>
    </source>
</evidence>
<feature type="signal peptide" evidence="2">
    <location>
        <begin position="1"/>
        <end position="19"/>
    </location>
</feature>
<keyword evidence="1" id="KW-0378">Hydrolase</keyword>
<feature type="non-terminal residue" evidence="3">
    <location>
        <position position="301"/>
    </location>
</feature>
<dbReference type="PROSITE" id="PS00616">
    <property type="entry name" value="HIS_ACID_PHOSPHAT_1"/>
    <property type="match status" value="1"/>
</dbReference>
<name>A0A409WKB0_9AGAR</name>
<dbReference type="EMBL" id="NHYE01005030">
    <property type="protein sequence ID" value="PPQ78901.1"/>
    <property type="molecule type" value="Genomic_DNA"/>
</dbReference>
<keyword evidence="4" id="KW-1185">Reference proteome</keyword>
<dbReference type="PANTHER" id="PTHR20963:SF24">
    <property type="entry name" value="3-PHYTASE B"/>
    <property type="match status" value="1"/>
</dbReference>
<feature type="chain" id="PRO_5019312367" description="3-phytase" evidence="2">
    <location>
        <begin position="20"/>
        <end position="301"/>
    </location>
</feature>
<dbReference type="SUPFAM" id="SSF53254">
    <property type="entry name" value="Phosphoglycerate mutase-like"/>
    <property type="match status" value="1"/>
</dbReference>
<dbReference type="Gene3D" id="3.40.50.1240">
    <property type="entry name" value="Phosphoglycerate mutase-like"/>
    <property type="match status" value="1"/>
</dbReference>
<evidence type="ECO:0008006" key="5">
    <source>
        <dbReference type="Google" id="ProtNLM"/>
    </source>
</evidence>
<keyword evidence="2" id="KW-0732">Signal</keyword>
<accession>A0A409WKB0</accession>
<sequence>MAALAWLWLFLFLVTPCHAFESHEDSLFFPPEIQHSWAAYTPYFPVEPYPSPPSHCTITQVDILQRHGARFPTSGATTQIKAALEKLQSATIFLDPKLSFLRNYTYALGTNDLIPFGAMQSNTAGKEAFRRYSALISGDALPFVRASSSSRVVDSANNWTAGLSMASNHRFNPVLSVVLQENLNDTLDDSMCPNAGSSDAQTSIWTSIYGPPIAARLNAQAPSANLTAPDISNLIPQCAFDTLFKEAPSPFCDLFTREEFAQFEYFGDLDKFYGTGSGQPLGRVQGVGYVNELLARLTATA</sequence>
<dbReference type="Pfam" id="PF00328">
    <property type="entry name" value="His_Phos_2"/>
    <property type="match status" value="1"/>
</dbReference>
<dbReference type="STRING" id="231916.A0A409WKB0"/>
<dbReference type="PANTHER" id="PTHR20963">
    <property type="entry name" value="MULTIPLE INOSITOL POLYPHOSPHATE PHOSPHATASE-RELATED"/>
    <property type="match status" value="1"/>
</dbReference>
<evidence type="ECO:0000313" key="3">
    <source>
        <dbReference type="EMBL" id="PPQ78901.1"/>
    </source>
</evidence>
<comment type="caution">
    <text evidence="3">The sequence shown here is derived from an EMBL/GenBank/DDBJ whole genome shotgun (WGS) entry which is preliminary data.</text>
</comment>
<proteinExistence type="predicted"/>
<organism evidence="3 4">
    <name type="scientific">Gymnopilus dilepis</name>
    <dbReference type="NCBI Taxonomy" id="231916"/>
    <lineage>
        <taxon>Eukaryota</taxon>
        <taxon>Fungi</taxon>
        <taxon>Dikarya</taxon>
        <taxon>Basidiomycota</taxon>
        <taxon>Agaricomycotina</taxon>
        <taxon>Agaricomycetes</taxon>
        <taxon>Agaricomycetidae</taxon>
        <taxon>Agaricales</taxon>
        <taxon>Agaricineae</taxon>
        <taxon>Hymenogastraceae</taxon>
        <taxon>Gymnopilus</taxon>
    </lineage>
</organism>
<protein>
    <recommendedName>
        <fullName evidence="5">3-phytase</fullName>
    </recommendedName>
</protein>
<gene>
    <name evidence="3" type="ORF">CVT26_011710</name>
</gene>
<dbReference type="InterPro" id="IPR033379">
    <property type="entry name" value="Acid_Pase_AS"/>
</dbReference>